<keyword evidence="3" id="KW-0804">Transcription</keyword>
<name>A0AAU9CZV5_9LACO</name>
<evidence type="ECO:0000256" key="2">
    <source>
        <dbReference type="ARBA" id="ARBA00023125"/>
    </source>
</evidence>
<protein>
    <recommendedName>
        <fullName evidence="4">HTH cro/C1-type domain-containing protein</fullName>
    </recommendedName>
</protein>
<evidence type="ECO:0000313" key="6">
    <source>
        <dbReference type="Proteomes" id="UP001321861"/>
    </source>
</evidence>
<dbReference type="SUPFAM" id="SSF47413">
    <property type="entry name" value="lambda repressor-like DNA-binding domains"/>
    <property type="match status" value="2"/>
</dbReference>
<dbReference type="SMART" id="SM00530">
    <property type="entry name" value="HTH_XRE"/>
    <property type="match status" value="2"/>
</dbReference>
<evidence type="ECO:0000313" key="5">
    <source>
        <dbReference type="EMBL" id="BDR59557.1"/>
    </source>
</evidence>
<dbReference type="PANTHER" id="PTHR40661:SF3">
    <property type="entry name" value="FELS-1 PROPHAGE TRANSCRIPTIONAL REGULATOR"/>
    <property type="match status" value="1"/>
</dbReference>
<proteinExistence type="predicted"/>
<evidence type="ECO:0000256" key="3">
    <source>
        <dbReference type="ARBA" id="ARBA00023163"/>
    </source>
</evidence>
<dbReference type="PROSITE" id="PS50943">
    <property type="entry name" value="HTH_CROC1"/>
    <property type="match status" value="2"/>
</dbReference>
<dbReference type="KEGG" id="xap:XA3_19980"/>
<dbReference type="Gene3D" id="1.10.260.40">
    <property type="entry name" value="lambda repressor-like DNA-binding domains"/>
    <property type="match status" value="2"/>
</dbReference>
<dbReference type="GO" id="GO:0003677">
    <property type="term" value="F:DNA binding"/>
    <property type="evidence" value="ECO:0007669"/>
    <property type="project" value="UniProtKB-KW"/>
</dbReference>
<dbReference type="Pfam" id="PF01381">
    <property type="entry name" value="HTH_3"/>
    <property type="match status" value="2"/>
</dbReference>
<dbReference type="CDD" id="cd00093">
    <property type="entry name" value="HTH_XRE"/>
    <property type="match status" value="2"/>
</dbReference>
<evidence type="ECO:0000256" key="1">
    <source>
        <dbReference type="ARBA" id="ARBA00023015"/>
    </source>
</evidence>
<keyword evidence="2" id="KW-0238">DNA-binding</keyword>
<sequence>MFGSNLKRLRLQYYLSMAELSEKLNRKYNTKISTSMISRWENNQTEPRMSYIRIIADFFNVTPGELLDNDFKIKQDKDLNKYADFSNQLQTLMKTNGDSVVSLSEKIGVPYSTVSSWVNGKKMPRNSGIKLLEEHYETHLRHPIIVDFPTYNQKSHNYVHLDFGFPALDYLIDTIPYDYELKKITIPDILLGKYAGDPNIFIGALDDDSMNKVFPKYSSLAYKSFNSVNNLSNNEIVILQEKSDSKESKSISEKIYGKSFVVRRFCNNTQKEEFNFIPESKNPSFREFSYSWKDADKIKVVGKVVAYFVNL</sequence>
<dbReference type="AlphaFoldDB" id="A0AAU9CZV5"/>
<reference evidence="5 6" key="1">
    <citation type="journal article" date="2023" name="Microbiol. Spectr.">
        <title>Symbiosis of Carpenter Bees with Uncharacterized Lactic Acid Bacteria Showing NAD Auxotrophy.</title>
        <authorList>
            <person name="Kawasaki S."/>
            <person name="Ozawa K."/>
            <person name="Mori T."/>
            <person name="Yamamoto A."/>
            <person name="Ito M."/>
            <person name="Ohkuma M."/>
            <person name="Sakamoto M."/>
            <person name="Matsutani M."/>
        </authorList>
    </citation>
    <scope>NUCLEOTIDE SEQUENCE [LARGE SCALE GENOMIC DNA]</scope>
    <source>
        <strain evidence="5 6">XA3</strain>
    </source>
</reference>
<organism evidence="5 6">
    <name type="scientific">Xylocopilactobacillus apicola</name>
    <dbReference type="NCBI Taxonomy" id="2932184"/>
    <lineage>
        <taxon>Bacteria</taxon>
        <taxon>Bacillati</taxon>
        <taxon>Bacillota</taxon>
        <taxon>Bacilli</taxon>
        <taxon>Lactobacillales</taxon>
        <taxon>Lactobacillaceae</taxon>
        <taxon>Xylocopilactobacillus</taxon>
    </lineage>
</organism>
<dbReference type="InterPro" id="IPR001387">
    <property type="entry name" value="Cro/C1-type_HTH"/>
</dbReference>
<accession>A0AAU9CZV5</accession>
<feature type="domain" description="HTH cro/C1-type" evidence="4">
    <location>
        <begin position="89"/>
        <end position="145"/>
    </location>
</feature>
<dbReference type="Proteomes" id="UP001321861">
    <property type="component" value="Chromosome"/>
</dbReference>
<dbReference type="EMBL" id="AP026802">
    <property type="protein sequence ID" value="BDR59557.1"/>
    <property type="molecule type" value="Genomic_DNA"/>
</dbReference>
<keyword evidence="1" id="KW-0805">Transcription regulation</keyword>
<dbReference type="PANTHER" id="PTHR40661">
    <property type="match status" value="1"/>
</dbReference>
<keyword evidence="6" id="KW-1185">Reference proteome</keyword>
<dbReference type="InterPro" id="IPR010982">
    <property type="entry name" value="Lambda_DNA-bd_dom_sf"/>
</dbReference>
<dbReference type="RefSeq" id="WP_317635346.1">
    <property type="nucleotide sequence ID" value="NZ_AP026802.1"/>
</dbReference>
<feature type="domain" description="HTH cro/C1-type" evidence="4">
    <location>
        <begin position="6"/>
        <end position="66"/>
    </location>
</feature>
<evidence type="ECO:0000259" key="4">
    <source>
        <dbReference type="PROSITE" id="PS50943"/>
    </source>
</evidence>
<gene>
    <name evidence="5" type="ORF">XA3_19980</name>
</gene>